<dbReference type="GO" id="GO:0004156">
    <property type="term" value="F:dihydropteroate synthase activity"/>
    <property type="evidence" value="ECO:0007669"/>
    <property type="project" value="UniProtKB-EC"/>
</dbReference>
<dbReference type="Proteomes" id="UP001597375">
    <property type="component" value="Unassembled WGS sequence"/>
</dbReference>
<comment type="similarity">
    <text evidence="9">Belongs to the DHPS family.</text>
</comment>
<dbReference type="EMBL" id="JBHUIT010000031">
    <property type="protein sequence ID" value="MFD2257466.1"/>
    <property type="molecule type" value="Genomic_DNA"/>
</dbReference>
<dbReference type="Gene3D" id="3.20.20.20">
    <property type="entry name" value="Dihydropteroate synthase-like"/>
    <property type="match status" value="1"/>
</dbReference>
<evidence type="ECO:0000256" key="8">
    <source>
        <dbReference type="ARBA" id="ARBA00022909"/>
    </source>
</evidence>
<evidence type="ECO:0000256" key="9">
    <source>
        <dbReference type="RuleBase" id="RU361205"/>
    </source>
</evidence>
<dbReference type="PANTHER" id="PTHR20941:SF1">
    <property type="entry name" value="FOLIC ACID SYNTHESIS PROTEIN FOL1"/>
    <property type="match status" value="1"/>
</dbReference>
<keyword evidence="8 9" id="KW-0289">Folate biosynthesis</keyword>
<sequence>MIWKINNHDLHLTRKARIMGILNVTPDSFSDGGNFARVESALAQAGRMIAEGATIIDVGGESTRPGSQPVDQEVEIRRAIPVIKAIRAEWSGLISIDTMKAPVAEAALAAGADIINDVSGLTHDPEMINLCVESHCGIVVMHMLGTPANMQNAPLYSDVTAHLRGFFQERLDCLVAAGIQKERICFDPGIGFGKTLDHNLAILKNIAHLSPIGSPLLLGVSRKSLISKIIDCESPTERDAATLAMTTLARRSGVMLHRVHAVKENLHALRITEALI</sequence>
<dbReference type="PROSITE" id="PS50972">
    <property type="entry name" value="PTERIN_BINDING"/>
    <property type="match status" value="1"/>
</dbReference>
<comment type="catalytic activity">
    <reaction evidence="1">
        <text>(7,8-dihydropterin-6-yl)methyl diphosphate + 4-aminobenzoate = 7,8-dihydropteroate + diphosphate</text>
        <dbReference type="Rhea" id="RHEA:19949"/>
        <dbReference type="ChEBI" id="CHEBI:17836"/>
        <dbReference type="ChEBI" id="CHEBI:17839"/>
        <dbReference type="ChEBI" id="CHEBI:33019"/>
        <dbReference type="ChEBI" id="CHEBI:72950"/>
        <dbReference type="EC" id="2.5.1.15"/>
    </reaction>
</comment>
<accession>A0ABW5DCR6</accession>
<dbReference type="PANTHER" id="PTHR20941">
    <property type="entry name" value="FOLATE SYNTHESIS PROTEINS"/>
    <property type="match status" value="1"/>
</dbReference>
<comment type="cofactor">
    <cofactor evidence="2 9">
        <name>Mg(2+)</name>
        <dbReference type="ChEBI" id="CHEBI:18420"/>
    </cofactor>
</comment>
<evidence type="ECO:0000256" key="4">
    <source>
        <dbReference type="ARBA" id="ARBA00012458"/>
    </source>
</evidence>
<dbReference type="Pfam" id="PF00809">
    <property type="entry name" value="Pterin_bind"/>
    <property type="match status" value="1"/>
</dbReference>
<dbReference type="PROSITE" id="PS00793">
    <property type="entry name" value="DHPS_2"/>
    <property type="match status" value="1"/>
</dbReference>
<dbReference type="SUPFAM" id="SSF51717">
    <property type="entry name" value="Dihydropteroate synthetase-like"/>
    <property type="match status" value="1"/>
</dbReference>
<dbReference type="InterPro" id="IPR011005">
    <property type="entry name" value="Dihydropteroate_synth-like_sf"/>
</dbReference>
<protein>
    <recommendedName>
        <fullName evidence="4 9">Dihydropteroate synthase</fullName>
        <shortName evidence="9">DHPS</shortName>
        <ecNumber evidence="4 9">2.5.1.15</ecNumber>
    </recommendedName>
    <alternativeName>
        <fullName evidence="9">Dihydropteroate pyrophosphorylase</fullName>
    </alternativeName>
</protein>
<gene>
    <name evidence="11" type="primary">folP</name>
    <name evidence="11" type="ORF">ACFSSA_12350</name>
</gene>
<dbReference type="InterPro" id="IPR006390">
    <property type="entry name" value="DHP_synth_dom"/>
</dbReference>
<evidence type="ECO:0000256" key="1">
    <source>
        <dbReference type="ARBA" id="ARBA00000012"/>
    </source>
</evidence>
<proteinExistence type="inferred from homology"/>
<evidence type="ECO:0000259" key="10">
    <source>
        <dbReference type="PROSITE" id="PS50972"/>
    </source>
</evidence>
<evidence type="ECO:0000313" key="11">
    <source>
        <dbReference type="EMBL" id="MFD2257466.1"/>
    </source>
</evidence>
<comment type="function">
    <text evidence="9">Catalyzes the condensation of para-aminobenzoate (pABA) with 6-hydroxymethyl-7,8-dihydropterin diphosphate (DHPt-PP) to form 7,8-dihydropteroate (H2Pte), the immediate precursor of folate derivatives.</text>
</comment>
<comment type="caution">
    <text evidence="11">The sequence shown here is derived from an EMBL/GenBank/DDBJ whole genome shotgun (WGS) entry which is preliminary data.</text>
</comment>
<reference evidence="12" key="1">
    <citation type="journal article" date="2019" name="Int. J. Syst. Evol. Microbiol.">
        <title>The Global Catalogue of Microorganisms (GCM) 10K type strain sequencing project: providing services to taxonomists for standard genome sequencing and annotation.</title>
        <authorList>
            <consortium name="The Broad Institute Genomics Platform"/>
            <consortium name="The Broad Institute Genome Sequencing Center for Infectious Disease"/>
            <person name="Wu L."/>
            <person name="Ma J."/>
        </authorList>
    </citation>
    <scope>NUCLEOTIDE SEQUENCE [LARGE SCALE GENOMIC DNA]</scope>
    <source>
        <strain evidence="12">CGMCC 4.7106</strain>
    </source>
</reference>
<evidence type="ECO:0000256" key="5">
    <source>
        <dbReference type="ARBA" id="ARBA00022679"/>
    </source>
</evidence>
<dbReference type="InterPro" id="IPR045031">
    <property type="entry name" value="DHP_synth-like"/>
</dbReference>
<evidence type="ECO:0000256" key="6">
    <source>
        <dbReference type="ARBA" id="ARBA00022723"/>
    </source>
</evidence>
<feature type="domain" description="Pterin-binding" evidence="10">
    <location>
        <begin position="16"/>
        <end position="270"/>
    </location>
</feature>
<dbReference type="CDD" id="cd00739">
    <property type="entry name" value="DHPS"/>
    <property type="match status" value="1"/>
</dbReference>
<dbReference type="PROSITE" id="PS00792">
    <property type="entry name" value="DHPS_1"/>
    <property type="match status" value="1"/>
</dbReference>
<dbReference type="NCBIfam" id="TIGR01496">
    <property type="entry name" value="DHPS"/>
    <property type="match status" value="1"/>
</dbReference>
<keyword evidence="7 9" id="KW-0460">Magnesium</keyword>
<evidence type="ECO:0000256" key="2">
    <source>
        <dbReference type="ARBA" id="ARBA00001946"/>
    </source>
</evidence>
<name>A0ABW5DCR6_9BACT</name>
<dbReference type="InterPro" id="IPR000489">
    <property type="entry name" value="Pterin-binding_dom"/>
</dbReference>
<dbReference type="EC" id="2.5.1.15" evidence="4 9"/>
<keyword evidence="5 9" id="KW-0808">Transferase</keyword>
<keyword evidence="6 9" id="KW-0479">Metal-binding</keyword>
<evidence type="ECO:0000256" key="7">
    <source>
        <dbReference type="ARBA" id="ARBA00022842"/>
    </source>
</evidence>
<evidence type="ECO:0000313" key="12">
    <source>
        <dbReference type="Proteomes" id="UP001597375"/>
    </source>
</evidence>
<evidence type="ECO:0000256" key="3">
    <source>
        <dbReference type="ARBA" id="ARBA00004763"/>
    </source>
</evidence>
<comment type="pathway">
    <text evidence="3 9">Cofactor biosynthesis; tetrahydrofolate biosynthesis; 7,8-dihydrofolate from 2-amino-4-hydroxy-6-hydroxymethyl-7,8-dihydropteridine diphosphate and 4-aminobenzoate: step 1/2.</text>
</comment>
<keyword evidence="12" id="KW-1185">Reference proteome</keyword>
<dbReference type="RefSeq" id="WP_386820765.1">
    <property type="nucleotide sequence ID" value="NZ_JBHUIT010000031.1"/>
</dbReference>
<organism evidence="11 12">
    <name type="scientific">Luteolibacter algae</name>
    <dbReference type="NCBI Taxonomy" id="454151"/>
    <lineage>
        <taxon>Bacteria</taxon>
        <taxon>Pseudomonadati</taxon>
        <taxon>Verrucomicrobiota</taxon>
        <taxon>Verrucomicrobiia</taxon>
        <taxon>Verrucomicrobiales</taxon>
        <taxon>Verrucomicrobiaceae</taxon>
        <taxon>Luteolibacter</taxon>
    </lineage>
</organism>